<reference evidence="3" key="1">
    <citation type="submission" date="2022-06" db="EMBL/GenBank/DDBJ databases">
        <authorList>
            <person name="Berger JAMES D."/>
            <person name="Berger JAMES D."/>
        </authorList>
    </citation>
    <scope>NUCLEOTIDE SEQUENCE [LARGE SCALE GENOMIC DNA]</scope>
</reference>
<dbReference type="PANTHER" id="PTHR15615">
    <property type="match status" value="1"/>
</dbReference>
<dbReference type="WBParaSite" id="TREG1_55830.1">
    <property type="protein sequence ID" value="TREG1_55830.1"/>
    <property type="gene ID" value="TREG1_55830"/>
</dbReference>
<comment type="similarity">
    <text evidence="1">Belongs to the CNPPD1 family.</text>
</comment>
<sequence length="251" mass="28317">MRYTCLPPSDNKNKSPSLLELLDVLCSRGSADCFEPSFVSDHIVRVVNSASRRRLGKLDTYTVLEYLCSKNVPPVSVLTALIFIEKLVVSNPDSPLLTEVTAFDLFAVSVVVASKYLHDDDTDYGMYNADWASEFDMDLKELNELEVKFILALNWEFFVTKAQILRFGFEIGVFNRPAKSTSAGDKLEFRFPALSCLVRNLSSHKIRAVSKIVFVLAVAYMSMNNYSDCSLSINCRIQIKQGFHQKLQIIT</sequence>
<evidence type="ECO:0000313" key="3">
    <source>
        <dbReference type="Proteomes" id="UP000050795"/>
    </source>
</evidence>
<organism evidence="3 4">
    <name type="scientific">Trichobilharzia regenti</name>
    <name type="common">Nasal bird schistosome</name>
    <dbReference type="NCBI Taxonomy" id="157069"/>
    <lineage>
        <taxon>Eukaryota</taxon>
        <taxon>Metazoa</taxon>
        <taxon>Spiralia</taxon>
        <taxon>Lophotrochozoa</taxon>
        <taxon>Platyhelminthes</taxon>
        <taxon>Trematoda</taxon>
        <taxon>Digenea</taxon>
        <taxon>Strigeidida</taxon>
        <taxon>Schistosomatoidea</taxon>
        <taxon>Schistosomatidae</taxon>
        <taxon>Trichobilharzia</taxon>
    </lineage>
</organism>
<dbReference type="CDD" id="cd20557">
    <property type="entry name" value="CYCLIN_ScPCL1-like"/>
    <property type="match status" value="1"/>
</dbReference>
<name>A0AA85K1T4_TRIRE</name>
<dbReference type="GO" id="GO:0000307">
    <property type="term" value="C:cyclin-dependent protein kinase holoenzyme complex"/>
    <property type="evidence" value="ECO:0007669"/>
    <property type="project" value="TreeGrafter"/>
</dbReference>
<protein>
    <recommendedName>
        <fullName evidence="2">Protein CNPPD1</fullName>
    </recommendedName>
</protein>
<dbReference type="GO" id="GO:0019901">
    <property type="term" value="F:protein kinase binding"/>
    <property type="evidence" value="ECO:0007669"/>
    <property type="project" value="InterPro"/>
</dbReference>
<dbReference type="Gene3D" id="1.10.472.10">
    <property type="entry name" value="Cyclin-like"/>
    <property type="match status" value="1"/>
</dbReference>
<dbReference type="Pfam" id="PF08613">
    <property type="entry name" value="Cyclin"/>
    <property type="match status" value="1"/>
</dbReference>
<reference evidence="4" key="2">
    <citation type="submission" date="2023-11" db="UniProtKB">
        <authorList>
            <consortium name="WormBaseParasite"/>
        </authorList>
    </citation>
    <scope>IDENTIFICATION</scope>
</reference>
<dbReference type="GO" id="GO:0005634">
    <property type="term" value="C:nucleus"/>
    <property type="evidence" value="ECO:0007669"/>
    <property type="project" value="TreeGrafter"/>
</dbReference>
<evidence type="ECO:0000313" key="4">
    <source>
        <dbReference type="WBParaSite" id="TREG1_55830.1"/>
    </source>
</evidence>
<evidence type="ECO:0000256" key="1">
    <source>
        <dbReference type="ARBA" id="ARBA00038508"/>
    </source>
</evidence>
<accession>A0AA85K1T4</accession>
<dbReference type="PANTHER" id="PTHR15615:SF108">
    <property type="entry name" value="PROTEIN CNPPD1"/>
    <property type="match status" value="1"/>
</dbReference>
<dbReference type="Proteomes" id="UP000050795">
    <property type="component" value="Unassembled WGS sequence"/>
</dbReference>
<keyword evidence="3" id="KW-1185">Reference proteome</keyword>
<proteinExistence type="inferred from homology"/>
<dbReference type="GO" id="GO:0016538">
    <property type="term" value="F:cyclin-dependent protein serine/threonine kinase regulator activity"/>
    <property type="evidence" value="ECO:0007669"/>
    <property type="project" value="TreeGrafter"/>
</dbReference>
<dbReference type="InterPro" id="IPR013922">
    <property type="entry name" value="Cyclin_PHO80-like"/>
</dbReference>
<evidence type="ECO:0000256" key="2">
    <source>
        <dbReference type="ARBA" id="ARBA00040808"/>
    </source>
</evidence>
<dbReference type="AlphaFoldDB" id="A0AA85K1T4"/>